<evidence type="ECO:0000313" key="2">
    <source>
        <dbReference type="Proteomes" id="UP000821845"/>
    </source>
</evidence>
<name>A0ACB7T9G1_HYAAI</name>
<dbReference type="Proteomes" id="UP000821845">
    <property type="component" value="Chromosome 10"/>
</dbReference>
<reference evidence="1" key="1">
    <citation type="submission" date="2020-05" db="EMBL/GenBank/DDBJ databases">
        <title>Large-scale comparative analyses of tick genomes elucidate their genetic diversity and vector capacities.</title>
        <authorList>
            <person name="Jia N."/>
            <person name="Wang J."/>
            <person name="Shi W."/>
            <person name="Du L."/>
            <person name="Sun Y."/>
            <person name="Zhan W."/>
            <person name="Jiang J."/>
            <person name="Wang Q."/>
            <person name="Zhang B."/>
            <person name="Ji P."/>
            <person name="Sakyi L.B."/>
            <person name="Cui X."/>
            <person name="Yuan T."/>
            <person name="Jiang B."/>
            <person name="Yang W."/>
            <person name="Lam T.T.-Y."/>
            <person name="Chang Q."/>
            <person name="Ding S."/>
            <person name="Wang X."/>
            <person name="Zhu J."/>
            <person name="Ruan X."/>
            <person name="Zhao L."/>
            <person name="Wei J."/>
            <person name="Que T."/>
            <person name="Du C."/>
            <person name="Cheng J."/>
            <person name="Dai P."/>
            <person name="Han X."/>
            <person name="Huang E."/>
            <person name="Gao Y."/>
            <person name="Liu J."/>
            <person name="Shao H."/>
            <person name="Ye R."/>
            <person name="Li L."/>
            <person name="Wei W."/>
            <person name="Wang X."/>
            <person name="Wang C."/>
            <person name="Yang T."/>
            <person name="Huo Q."/>
            <person name="Li W."/>
            <person name="Guo W."/>
            <person name="Chen H."/>
            <person name="Zhou L."/>
            <person name="Ni X."/>
            <person name="Tian J."/>
            <person name="Zhou Y."/>
            <person name="Sheng Y."/>
            <person name="Liu T."/>
            <person name="Pan Y."/>
            <person name="Xia L."/>
            <person name="Li J."/>
            <person name="Zhao F."/>
            <person name="Cao W."/>
        </authorList>
    </citation>
    <scope>NUCLEOTIDE SEQUENCE</scope>
    <source>
        <strain evidence="1">Hyas-2018</strain>
    </source>
</reference>
<proteinExistence type="predicted"/>
<keyword evidence="2" id="KW-1185">Reference proteome</keyword>
<gene>
    <name evidence="1" type="ORF">HPB50_024770</name>
</gene>
<evidence type="ECO:0000313" key="1">
    <source>
        <dbReference type="EMBL" id="KAH6943583.1"/>
    </source>
</evidence>
<dbReference type="EMBL" id="CM023490">
    <property type="protein sequence ID" value="KAH6943583.1"/>
    <property type="molecule type" value="Genomic_DNA"/>
</dbReference>
<organism evidence="1 2">
    <name type="scientific">Hyalomma asiaticum</name>
    <name type="common">Tick</name>
    <dbReference type="NCBI Taxonomy" id="266040"/>
    <lineage>
        <taxon>Eukaryota</taxon>
        <taxon>Metazoa</taxon>
        <taxon>Ecdysozoa</taxon>
        <taxon>Arthropoda</taxon>
        <taxon>Chelicerata</taxon>
        <taxon>Arachnida</taxon>
        <taxon>Acari</taxon>
        <taxon>Parasitiformes</taxon>
        <taxon>Ixodida</taxon>
        <taxon>Ixodoidea</taxon>
        <taxon>Ixodidae</taxon>
        <taxon>Hyalomminae</taxon>
        <taxon>Hyalomma</taxon>
    </lineage>
</organism>
<sequence length="379" mass="42294">MRSVVAANIPWAKIENKTFKNFLQKYCNQNIPSESTLRKLYLRPMYEDTLAKIRRELGESYIWISGDETTDATGRLLGRFVVGKLDAKEKTTPFLVCSKQLEKTSGDTIAYFVNSSLRVLYPSGSHDDRVLLLYTDAAAYMHKAAALLEVFYPELLHVTCLAHGLHRVCEELRKSFSSVNELLAAGKAVFLKAPSRVRAFKEQLPDVPLPPEPVVTRWGTWLKAVDYYNKHFAGVKAVINRFAADESIAVRRAQTVLHHDTLESDLAYLKHTEAYSAALTQSVELILDVQERFATVPNGPVADRVTSKLKAVFDKNPRFYVLKQVSNVLSGADSKIPETASVFVVAIPSDASAFRLDSGHVDRVRDIGATGGLGRDVYR</sequence>
<protein>
    <submittedName>
        <fullName evidence="1">Uncharacterized protein</fullName>
    </submittedName>
</protein>
<accession>A0ACB7T9G1</accession>
<comment type="caution">
    <text evidence="1">The sequence shown here is derived from an EMBL/GenBank/DDBJ whole genome shotgun (WGS) entry which is preliminary data.</text>
</comment>